<dbReference type="RefSeq" id="WP_100112633.1">
    <property type="nucleotide sequence ID" value="NZ_CP023977.1"/>
</dbReference>
<reference evidence="1 2" key="1">
    <citation type="submission" date="2017-10" db="EMBL/GenBank/DDBJ databases">
        <title>Streptomyces alboflavus Genome sequencing and assembly.</title>
        <authorList>
            <person name="Wang Y."/>
            <person name="Du B."/>
            <person name="Ding Y."/>
            <person name="Liu H."/>
            <person name="Hou Q."/>
            <person name="Liu K."/>
            <person name="Wang C."/>
            <person name="Yao L."/>
        </authorList>
    </citation>
    <scope>NUCLEOTIDE SEQUENCE [LARGE SCALE GENOMIC DNA]</scope>
    <source>
        <strain evidence="1 2">MDJK44</strain>
        <plasmid evidence="2">Plasmid pmdjk44.2</plasmid>
    </source>
</reference>
<dbReference type="EMBL" id="CP023977">
    <property type="protein sequence ID" value="ATM24823.1"/>
    <property type="molecule type" value="Genomic_DNA"/>
</dbReference>
<keyword evidence="1" id="KW-0614">Plasmid</keyword>
<organism evidence="1 2">
    <name type="scientific">Streptomyces alboflavus</name>
    <dbReference type="NCBI Taxonomy" id="67267"/>
    <lineage>
        <taxon>Bacteria</taxon>
        <taxon>Bacillati</taxon>
        <taxon>Actinomycetota</taxon>
        <taxon>Actinomycetes</taxon>
        <taxon>Kitasatosporales</taxon>
        <taxon>Streptomycetaceae</taxon>
        <taxon>Streptomyces</taxon>
    </lineage>
</organism>
<dbReference type="Proteomes" id="UP000195880">
    <property type="component" value="Plasmid pMDJK44.2"/>
</dbReference>
<geneLocation type="plasmid" evidence="2">
    <name>pmdjk44.2</name>
</geneLocation>
<dbReference type="AlphaFoldDB" id="A0A291W4I6"/>
<gene>
    <name evidence="1" type="ORF">SMD44_p20040</name>
</gene>
<sequence>MYPNTEQTPFPHDEGTIDFAAIRLMVECALATPPPPSTDDILFSGSASPHPSVADQTKSLVAALPPLLTACQDAVVSWETEPREMAMALIRDGHALIKRLPVAPNAEQAHAYLQQIAQVTRAAATLTYTSR</sequence>
<dbReference type="KEGG" id="salf:SMD44_p20040"/>
<keyword evidence="2" id="KW-1185">Reference proteome</keyword>
<name>A0A291W4I6_9ACTN</name>
<dbReference type="OrthoDB" id="4347335at2"/>
<evidence type="ECO:0000313" key="1">
    <source>
        <dbReference type="EMBL" id="ATM24823.1"/>
    </source>
</evidence>
<protein>
    <submittedName>
        <fullName evidence="1">Uncharacterized protein</fullName>
    </submittedName>
</protein>
<evidence type="ECO:0000313" key="2">
    <source>
        <dbReference type="Proteomes" id="UP000195880"/>
    </source>
</evidence>
<accession>A0A291W4I6</accession>
<proteinExistence type="predicted"/>